<dbReference type="Gene3D" id="3.20.20.70">
    <property type="entry name" value="Aldolase class I"/>
    <property type="match status" value="1"/>
</dbReference>
<evidence type="ECO:0000256" key="2">
    <source>
        <dbReference type="ARBA" id="ARBA00006906"/>
    </source>
</evidence>
<evidence type="ECO:0000313" key="7">
    <source>
        <dbReference type="Proteomes" id="UP001321506"/>
    </source>
</evidence>
<dbReference type="InterPro" id="IPR000887">
    <property type="entry name" value="Aldlse_KDPG_KHG"/>
</dbReference>
<evidence type="ECO:0000256" key="4">
    <source>
        <dbReference type="ARBA" id="ARBA00023239"/>
    </source>
</evidence>
<comment type="pathway">
    <text evidence="1">Carbohydrate acid metabolism.</text>
</comment>
<dbReference type="EMBL" id="JASATX010000003">
    <property type="protein sequence ID" value="MDI2098998.1"/>
    <property type="molecule type" value="Genomic_DNA"/>
</dbReference>
<keyword evidence="5" id="KW-0119">Carbohydrate metabolism</keyword>
<dbReference type="RefSeq" id="WP_281488784.1">
    <property type="nucleotide sequence ID" value="NZ_JASATX010000003.1"/>
</dbReference>
<proteinExistence type="inferred from homology"/>
<dbReference type="GO" id="GO:0016829">
    <property type="term" value="F:lyase activity"/>
    <property type="evidence" value="ECO:0007669"/>
    <property type="project" value="UniProtKB-KW"/>
</dbReference>
<sequence>MSSPPNSSRAAGQTGPNSASGAFFDELFTGAPLMAILRGYSRERTLELAERAWELGVRAVEVPVQSQDAVETLAAVAARARELDRIAGAGTVVSSDLVRLAGEAGAAFTVAPGFDEAVADESDARGMPHLPGVATASEIQRVLSTGRTWMKAFPADALGERWFSGMRGPFPHIRIVATGGMSAGNARHYLDAGADVVAVGSALGDPQQLPLLAELMSQTRTGDAGHR</sequence>
<evidence type="ECO:0000313" key="6">
    <source>
        <dbReference type="EMBL" id="MDI2098998.1"/>
    </source>
</evidence>
<comment type="similarity">
    <text evidence="2">Belongs to the KHG/KDPG aldolase family.</text>
</comment>
<accession>A0AAW6T9J1</accession>
<dbReference type="Proteomes" id="UP001321506">
    <property type="component" value="Unassembled WGS sequence"/>
</dbReference>
<organism evidence="6 7">
    <name type="scientific">Ruicaihuangia caeni</name>
    <dbReference type="NCBI Taxonomy" id="3042517"/>
    <lineage>
        <taxon>Bacteria</taxon>
        <taxon>Bacillati</taxon>
        <taxon>Actinomycetota</taxon>
        <taxon>Actinomycetes</taxon>
        <taxon>Micrococcales</taxon>
        <taxon>Microbacteriaceae</taxon>
        <taxon>Ruicaihuangia</taxon>
    </lineage>
</organism>
<dbReference type="AlphaFoldDB" id="A0AAW6T9J1"/>
<comment type="caution">
    <text evidence="6">The sequence shown here is derived from an EMBL/GenBank/DDBJ whole genome shotgun (WGS) entry which is preliminary data.</text>
</comment>
<dbReference type="PANTHER" id="PTHR30246">
    <property type="entry name" value="2-KETO-3-DEOXY-6-PHOSPHOGLUCONATE ALDOLASE"/>
    <property type="match status" value="1"/>
</dbReference>
<name>A0AAW6T9J1_9MICO</name>
<evidence type="ECO:0000256" key="5">
    <source>
        <dbReference type="ARBA" id="ARBA00023277"/>
    </source>
</evidence>
<evidence type="ECO:0000256" key="1">
    <source>
        <dbReference type="ARBA" id="ARBA00004761"/>
    </source>
</evidence>
<dbReference type="InterPro" id="IPR013785">
    <property type="entry name" value="Aldolase_TIM"/>
</dbReference>
<dbReference type="PANTHER" id="PTHR30246:SF1">
    <property type="entry name" value="2-DEHYDRO-3-DEOXY-6-PHOSPHOGALACTONATE ALDOLASE-RELATED"/>
    <property type="match status" value="1"/>
</dbReference>
<gene>
    <name evidence="6" type="ORF">QF206_08495</name>
</gene>
<comment type="subunit">
    <text evidence="3">Homotrimer.</text>
</comment>
<dbReference type="Pfam" id="PF01081">
    <property type="entry name" value="Aldolase"/>
    <property type="match status" value="1"/>
</dbReference>
<keyword evidence="4" id="KW-0456">Lyase</keyword>
<protein>
    <submittedName>
        <fullName evidence="6">Bifunctional 4-hydroxy-2-oxoglutarate aldolase/2-dehydro-3-deoxy-phosphogluconate aldolase</fullName>
    </submittedName>
</protein>
<dbReference type="CDD" id="cd00452">
    <property type="entry name" value="KDPG_aldolase"/>
    <property type="match status" value="1"/>
</dbReference>
<evidence type="ECO:0000256" key="3">
    <source>
        <dbReference type="ARBA" id="ARBA00011233"/>
    </source>
</evidence>
<reference evidence="6 7" key="1">
    <citation type="submission" date="2023-04" db="EMBL/GenBank/DDBJ databases">
        <title>Klugiella caeni sp. nov. isolated from the sludge of biochemical tank.</title>
        <authorList>
            <person name="Geng K."/>
        </authorList>
    </citation>
    <scope>NUCLEOTIDE SEQUENCE [LARGE SCALE GENOMIC DNA]</scope>
    <source>
        <strain evidence="6 7">YN-L-19</strain>
    </source>
</reference>
<dbReference type="SUPFAM" id="SSF51569">
    <property type="entry name" value="Aldolase"/>
    <property type="match status" value="1"/>
</dbReference>
<keyword evidence="7" id="KW-1185">Reference proteome</keyword>